<gene>
    <name evidence="7" type="ORF">B4099_1048</name>
</gene>
<feature type="transmembrane region" description="Helical" evidence="6">
    <location>
        <begin position="161"/>
        <end position="179"/>
    </location>
</feature>
<evidence type="ECO:0000256" key="1">
    <source>
        <dbReference type="ARBA" id="ARBA00004651"/>
    </source>
</evidence>
<feature type="transmembrane region" description="Helical" evidence="6">
    <location>
        <begin position="12"/>
        <end position="30"/>
    </location>
</feature>
<dbReference type="Proteomes" id="UP000075304">
    <property type="component" value="Unassembled WGS sequence"/>
</dbReference>
<keyword evidence="5 6" id="KW-0472">Membrane</keyword>
<dbReference type="PANTHER" id="PTHR30250:SF26">
    <property type="entry name" value="PSMA PROTEIN"/>
    <property type="match status" value="1"/>
</dbReference>
<dbReference type="InterPro" id="IPR002797">
    <property type="entry name" value="Polysacc_synth"/>
</dbReference>
<evidence type="ECO:0000256" key="6">
    <source>
        <dbReference type="SAM" id="Phobius"/>
    </source>
</evidence>
<reference evidence="7 8" key="1">
    <citation type="submission" date="2016-01" db="EMBL/GenBank/DDBJ databases">
        <title>Genome Sequences of Twelve Sporeforming Bacillus Species Isolated from Foods.</title>
        <authorList>
            <person name="Berendsen E.M."/>
            <person name="Wells-Bennik M.H."/>
            <person name="Krawcyk A.O."/>
            <person name="De Jong A."/>
            <person name="Holsappel S."/>
            <person name="Eijlander R.T."/>
            <person name="Kuipers O.P."/>
        </authorList>
    </citation>
    <scope>NUCLEOTIDE SEQUENCE [LARGE SCALE GENOMIC DNA]</scope>
    <source>
        <strain evidence="7 8">B4099</strain>
    </source>
</reference>
<dbReference type="AlphaFoldDB" id="A0A150KDW1"/>
<sequence length="500" mass="56362">MEVNQRKAGVILSYILTGTNAVIGFIYIPLLVKYLGRGEYGLYQLIGSFIVYLNLFDTSLSNTVVRYYSKYLALKDKKAEENLLFLSSIIYVFITIIIAIAGTILFFFLNNIFENSLSHSEIVSAKKMYIILLITTVITISTSVFNSIVIAHERFIFVKSLSIFQAILTPIMVISIFYFEASAVILVFIQAIINILGVFLTIYYSIFRIKVKIKFHNWDTPLLKEMFYYLFFILVSVLMDQIFWRSDQIVLGIVKGTVSVAVFSIASQIINYYMTLSTSMSGVFLPSITKKVMDKASSDELSDLFIKVGRLQYILLGVILSGFILFGKDFITIWVGSNFIQAYYITIIIMIPFTIDLIQNIGLTILQAKNMYSFRALLYFGMSVTKVVASIPLAIHYGGLGAAIATGISYLVGNGIIMNIYYLKKLKLNILSFWKEIGRLSVPIFIAFLIGLPISNVNIVNPIISLVIKIGAYVTVYGGVTWLLGMNKYEKSLLLNTLQR</sequence>
<evidence type="ECO:0000256" key="5">
    <source>
        <dbReference type="ARBA" id="ARBA00023136"/>
    </source>
</evidence>
<evidence type="ECO:0000313" key="8">
    <source>
        <dbReference type="Proteomes" id="UP000075304"/>
    </source>
</evidence>
<comment type="subcellular location">
    <subcellularLocation>
        <location evidence="1">Cell membrane</location>
        <topology evidence="1">Multi-pass membrane protein</topology>
    </subcellularLocation>
</comment>
<keyword evidence="3 6" id="KW-0812">Transmembrane</keyword>
<dbReference type="GO" id="GO:0005886">
    <property type="term" value="C:plasma membrane"/>
    <property type="evidence" value="ECO:0007669"/>
    <property type="project" value="UniProtKB-SubCell"/>
</dbReference>
<feature type="transmembrane region" description="Helical" evidence="6">
    <location>
        <begin position="401"/>
        <end position="422"/>
    </location>
</feature>
<feature type="transmembrane region" description="Helical" evidence="6">
    <location>
        <begin position="129"/>
        <end position="149"/>
    </location>
</feature>
<feature type="transmembrane region" description="Helical" evidence="6">
    <location>
        <begin position="466"/>
        <end position="485"/>
    </location>
</feature>
<feature type="transmembrane region" description="Helical" evidence="6">
    <location>
        <begin position="342"/>
        <end position="365"/>
    </location>
</feature>
<name>A0A150KDW1_HEYCO</name>
<evidence type="ECO:0000256" key="3">
    <source>
        <dbReference type="ARBA" id="ARBA00022692"/>
    </source>
</evidence>
<protein>
    <submittedName>
        <fullName evidence="7">Uncharacterized protein</fullName>
    </submittedName>
</protein>
<feature type="transmembrane region" description="Helical" evidence="6">
    <location>
        <begin position="185"/>
        <end position="206"/>
    </location>
</feature>
<keyword evidence="4 6" id="KW-1133">Transmembrane helix</keyword>
<feature type="transmembrane region" description="Helical" evidence="6">
    <location>
        <begin position="250"/>
        <end position="274"/>
    </location>
</feature>
<comment type="caution">
    <text evidence="7">The sequence shown here is derived from an EMBL/GenBank/DDBJ whole genome shotgun (WGS) entry which is preliminary data.</text>
</comment>
<accession>A0A150KDW1</accession>
<feature type="transmembrane region" description="Helical" evidence="6">
    <location>
        <begin position="442"/>
        <end position="460"/>
    </location>
</feature>
<dbReference type="EMBL" id="LQYI01000075">
    <property type="protein sequence ID" value="KYC67054.1"/>
    <property type="molecule type" value="Genomic_DNA"/>
</dbReference>
<organism evidence="7 8">
    <name type="scientific">Heyndrickxia coagulans</name>
    <name type="common">Weizmannia coagulans</name>
    <dbReference type="NCBI Taxonomy" id="1398"/>
    <lineage>
        <taxon>Bacteria</taxon>
        <taxon>Bacillati</taxon>
        <taxon>Bacillota</taxon>
        <taxon>Bacilli</taxon>
        <taxon>Bacillales</taxon>
        <taxon>Bacillaceae</taxon>
        <taxon>Heyndrickxia</taxon>
    </lineage>
</organism>
<feature type="transmembrane region" description="Helical" evidence="6">
    <location>
        <begin position="227"/>
        <end position="244"/>
    </location>
</feature>
<evidence type="ECO:0000256" key="2">
    <source>
        <dbReference type="ARBA" id="ARBA00022475"/>
    </source>
</evidence>
<feature type="transmembrane region" description="Helical" evidence="6">
    <location>
        <begin position="313"/>
        <end position="336"/>
    </location>
</feature>
<proteinExistence type="predicted"/>
<evidence type="ECO:0000313" key="7">
    <source>
        <dbReference type="EMBL" id="KYC67054.1"/>
    </source>
</evidence>
<feature type="transmembrane region" description="Helical" evidence="6">
    <location>
        <begin position="377"/>
        <end position="395"/>
    </location>
</feature>
<keyword evidence="2" id="KW-1003">Cell membrane</keyword>
<dbReference type="RefSeq" id="WP_061575221.1">
    <property type="nucleotide sequence ID" value="NZ_LQYI01000075.1"/>
</dbReference>
<dbReference type="PATRIC" id="fig|1398.25.peg.3724"/>
<feature type="transmembrane region" description="Helical" evidence="6">
    <location>
        <begin position="83"/>
        <end position="109"/>
    </location>
</feature>
<feature type="transmembrane region" description="Helical" evidence="6">
    <location>
        <begin position="42"/>
        <end position="62"/>
    </location>
</feature>
<evidence type="ECO:0000256" key="4">
    <source>
        <dbReference type="ARBA" id="ARBA00022989"/>
    </source>
</evidence>
<dbReference type="InterPro" id="IPR050833">
    <property type="entry name" value="Poly_Biosynth_Transport"/>
</dbReference>
<dbReference type="PANTHER" id="PTHR30250">
    <property type="entry name" value="PST FAMILY PREDICTED COLANIC ACID TRANSPORTER"/>
    <property type="match status" value="1"/>
</dbReference>
<dbReference type="Pfam" id="PF01943">
    <property type="entry name" value="Polysacc_synt"/>
    <property type="match status" value="1"/>
</dbReference>